<dbReference type="PROSITE" id="PS00573">
    <property type="entry name" value="PYRIDINE_REDOX_2"/>
    <property type="match status" value="1"/>
</dbReference>
<feature type="domain" description="FAD/NAD(P)-binding" evidence="11">
    <location>
        <begin position="93"/>
        <end position="422"/>
    </location>
</feature>
<comment type="similarity">
    <text evidence="2">Belongs to the class-II pyridine nucleotide-disulfide oxidoreductase family.</text>
</comment>
<dbReference type="Pfam" id="PF07992">
    <property type="entry name" value="Pyr_redox_2"/>
    <property type="match status" value="1"/>
</dbReference>
<name>A0A2X0N4E3_9BASI</name>
<keyword evidence="8" id="KW-1015">Disulfide bond</keyword>
<dbReference type="InterPro" id="IPR036188">
    <property type="entry name" value="FAD/NAD-bd_sf"/>
</dbReference>
<dbReference type="STRING" id="796604.A0A2X0N4E3"/>
<evidence type="ECO:0000256" key="5">
    <source>
        <dbReference type="ARBA" id="ARBA00022827"/>
    </source>
</evidence>
<evidence type="ECO:0000313" key="13">
    <source>
        <dbReference type="Proteomes" id="UP000249464"/>
    </source>
</evidence>
<gene>
    <name evidence="12" type="primary">BQ5605_C005g03326</name>
    <name evidence="12" type="ORF">BQ5605_C005G03326</name>
</gene>
<keyword evidence="7" id="KW-0560">Oxidoreductase</keyword>
<evidence type="ECO:0000256" key="2">
    <source>
        <dbReference type="ARBA" id="ARBA00009333"/>
    </source>
</evidence>
<feature type="compositionally biased region" description="Low complexity" evidence="10">
    <location>
        <begin position="23"/>
        <end position="41"/>
    </location>
</feature>
<evidence type="ECO:0000256" key="9">
    <source>
        <dbReference type="ARBA" id="ARBA00023284"/>
    </source>
</evidence>
<sequence length="442" mass="47562">MLHRPLLSFTLSSTTTRLLPRSTPTRAFASTRSSSSSSSRFNQHQHHHSATFLSLLTACAAVSSTHLSRPLHTMALIEVNGGAAAEKPSKHNKVVIIGSGPAGHTAAIYLARANLEPVMYEGMLANGVAAGGQLTTTTEVENFPGFPEGIRGPEMMDLFRAQSIRFGTKVHTETVSKVGKFIAPFHQYGCEIAASAVVSKLDLSSRPFKYWREGAEQEEPETAETIIIATGASARRLHLPGEETYWQSGISACAVCDGAVPIFRKKPLAVIGGGDSACEEAMYLTKYGSHVYVIVRRDVLRASKIMANRLLKHPKVTVLWNTEPVEAKGDGDLLQALVIKDTKSGETKDLPINGLFYAIDLVCNGFAGHEPATSLVRGQLKTDEDGYIITEPGTSLTSVKGVFAAGDVQDKKYRQAITSAGTGCIAALEAERLLAEEEVHDQ</sequence>
<keyword evidence="5" id="KW-0274">FAD</keyword>
<dbReference type="PRINTS" id="PR00469">
    <property type="entry name" value="PNDRDTASEII"/>
</dbReference>
<evidence type="ECO:0000256" key="6">
    <source>
        <dbReference type="ARBA" id="ARBA00022857"/>
    </source>
</evidence>
<evidence type="ECO:0000256" key="4">
    <source>
        <dbReference type="ARBA" id="ARBA00022630"/>
    </source>
</evidence>
<dbReference type="Proteomes" id="UP000249464">
    <property type="component" value="Unassembled WGS sequence"/>
</dbReference>
<dbReference type="AlphaFoldDB" id="A0A2X0N4E3"/>
<dbReference type="PANTHER" id="PTHR48105">
    <property type="entry name" value="THIOREDOXIN REDUCTASE 1-RELATED-RELATED"/>
    <property type="match status" value="1"/>
</dbReference>
<evidence type="ECO:0000256" key="7">
    <source>
        <dbReference type="ARBA" id="ARBA00023002"/>
    </source>
</evidence>
<dbReference type="SUPFAM" id="SSF51905">
    <property type="entry name" value="FAD/NAD(P)-binding domain"/>
    <property type="match status" value="1"/>
</dbReference>
<evidence type="ECO:0000256" key="3">
    <source>
        <dbReference type="ARBA" id="ARBA00012610"/>
    </source>
</evidence>
<dbReference type="FunFam" id="3.50.50.60:FF:000064">
    <property type="entry name" value="Thioredoxin reductase"/>
    <property type="match status" value="1"/>
</dbReference>
<dbReference type="GO" id="GO:0004791">
    <property type="term" value="F:thioredoxin-disulfide reductase (NADPH) activity"/>
    <property type="evidence" value="ECO:0007669"/>
    <property type="project" value="UniProtKB-EC"/>
</dbReference>
<reference evidence="12 13" key="1">
    <citation type="submission" date="2016-11" db="EMBL/GenBank/DDBJ databases">
        <authorList>
            <person name="Jaros S."/>
            <person name="Januszkiewicz K."/>
            <person name="Wedrychowicz H."/>
        </authorList>
    </citation>
    <scope>NUCLEOTIDE SEQUENCE [LARGE SCALE GENOMIC DNA]</scope>
</reference>
<evidence type="ECO:0000256" key="1">
    <source>
        <dbReference type="ARBA" id="ARBA00001974"/>
    </source>
</evidence>
<dbReference type="Gene3D" id="3.50.50.60">
    <property type="entry name" value="FAD/NAD(P)-binding domain"/>
    <property type="match status" value="3"/>
</dbReference>
<dbReference type="EMBL" id="FQNC01000047">
    <property type="protein sequence ID" value="SGY73894.1"/>
    <property type="molecule type" value="Genomic_DNA"/>
</dbReference>
<accession>A0A2X0N4E3</accession>
<evidence type="ECO:0000313" key="12">
    <source>
        <dbReference type="EMBL" id="SGY73894.1"/>
    </source>
</evidence>
<dbReference type="InterPro" id="IPR023753">
    <property type="entry name" value="FAD/NAD-binding_dom"/>
</dbReference>
<dbReference type="InterPro" id="IPR050097">
    <property type="entry name" value="Ferredoxin-NADP_redctase_2"/>
</dbReference>
<protein>
    <recommendedName>
        <fullName evidence="3">thioredoxin-disulfide reductase (NADPH)</fullName>
        <ecNumber evidence="3">1.8.1.9</ecNumber>
    </recommendedName>
</protein>
<keyword evidence="6" id="KW-0521">NADP</keyword>
<comment type="cofactor">
    <cofactor evidence="1">
        <name>FAD</name>
        <dbReference type="ChEBI" id="CHEBI:57692"/>
    </cofactor>
</comment>
<keyword evidence="13" id="KW-1185">Reference proteome</keyword>
<organism evidence="12 13">
    <name type="scientific">Microbotryum silenes-dioicae</name>
    <dbReference type="NCBI Taxonomy" id="796604"/>
    <lineage>
        <taxon>Eukaryota</taxon>
        <taxon>Fungi</taxon>
        <taxon>Dikarya</taxon>
        <taxon>Basidiomycota</taxon>
        <taxon>Pucciniomycotina</taxon>
        <taxon>Microbotryomycetes</taxon>
        <taxon>Microbotryales</taxon>
        <taxon>Microbotryaceae</taxon>
        <taxon>Microbotryum</taxon>
    </lineage>
</organism>
<evidence type="ECO:0000259" key="11">
    <source>
        <dbReference type="Pfam" id="PF07992"/>
    </source>
</evidence>
<proteinExistence type="inferred from homology"/>
<feature type="region of interest" description="Disordered" evidence="10">
    <location>
        <begin position="23"/>
        <end position="43"/>
    </location>
</feature>
<evidence type="ECO:0000256" key="8">
    <source>
        <dbReference type="ARBA" id="ARBA00023157"/>
    </source>
</evidence>
<dbReference type="PRINTS" id="PR00368">
    <property type="entry name" value="FADPNR"/>
</dbReference>
<keyword evidence="4" id="KW-0285">Flavoprotein</keyword>
<evidence type="ECO:0000256" key="10">
    <source>
        <dbReference type="SAM" id="MobiDB-lite"/>
    </source>
</evidence>
<dbReference type="EC" id="1.8.1.9" evidence="3"/>
<dbReference type="InterPro" id="IPR008255">
    <property type="entry name" value="Pyr_nucl-diS_OxRdtase_2_AS"/>
</dbReference>
<keyword evidence="9" id="KW-0676">Redox-active center</keyword>